<accession>A0A3T0E9R7</accession>
<evidence type="ECO:0000256" key="4">
    <source>
        <dbReference type="ARBA" id="ARBA00022692"/>
    </source>
</evidence>
<evidence type="ECO:0000256" key="5">
    <source>
        <dbReference type="ARBA" id="ARBA00022989"/>
    </source>
</evidence>
<dbReference type="KEGG" id="gak:X907_1599"/>
<evidence type="ECO:0000256" key="3">
    <source>
        <dbReference type="ARBA" id="ARBA00022475"/>
    </source>
</evidence>
<dbReference type="InterPro" id="IPR050622">
    <property type="entry name" value="CPA3_antiporter_subunitB"/>
</dbReference>
<name>A0A3T0E9R7_9PROT</name>
<keyword evidence="3" id="KW-1003">Cell membrane</keyword>
<keyword evidence="4" id="KW-0812">Transmembrane</keyword>
<keyword evidence="6" id="KW-0472">Membrane</keyword>
<dbReference type="InterPro" id="IPR025383">
    <property type="entry name" value="MrpA_C/MbhD"/>
</dbReference>
<dbReference type="Pfam" id="PF04039">
    <property type="entry name" value="MnhB"/>
    <property type="match status" value="1"/>
</dbReference>
<dbReference type="AlphaFoldDB" id="A0A3T0E9R7"/>
<comment type="subcellular location">
    <subcellularLocation>
        <location evidence="1">Cell membrane</location>
        <topology evidence="1">Multi-pass membrane protein</topology>
    </subcellularLocation>
</comment>
<evidence type="ECO:0000313" key="10">
    <source>
        <dbReference type="Proteomes" id="UP000286954"/>
    </source>
</evidence>
<evidence type="ECO:0000256" key="1">
    <source>
        <dbReference type="ARBA" id="ARBA00004651"/>
    </source>
</evidence>
<keyword evidence="10" id="KW-1185">Reference proteome</keyword>
<dbReference type="RefSeq" id="WP_170175502.1">
    <property type="nucleotide sequence ID" value="NZ_BMFB01000003.1"/>
</dbReference>
<protein>
    <submittedName>
        <fullName evidence="9">Na /H antiporter MnhB subunit-like protein</fullName>
    </submittedName>
</protein>
<evidence type="ECO:0000259" key="7">
    <source>
        <dbReference type="Pfam" id="PF04039"/>
    </source>
</evidence>
<dbReference type="Pfam" id="PF13244">
    <property type="entry name" value="MbhD"/>
    <property type="match status" value="1"/>
</dbReference>
<sequence length="309" mass="31164">MSLAFDLALCALILGAAGLAVAGRNLFGSVVFYIVYGVLIALAWVSLGAADVALAEAAIGAGVTGVLLIGAWQGMKDAGGLEAEITKSLPVRVLAGLGAAALGALIGFAVLSLPGHDGLTGPVAENQPALDLGNPVTAVLLSFRAYDTLLETLVLTAALAAVWSLTPARFWGGIPGPKHTTRPDGVMASFGRLLPPLGVLVAVYLVWAGADQPGGAFQAGTVLAAVWILIVLAGLRDEPRLSSLILRLIVIAGPLVFLGAGLAGALAGLALGYPEGHARTLILIIEYALTLSIAATLALLIAGPARRAP</sequence>
<keyword evidence="5" id="KW-1133">Transmembrane helix</keyword>
<dbReference type="Proteomes" id="UP000286954">
    <property type="component" value="Chromosome"/>
</dbReference>
<evidence type="ECO:0000256" key="2">
    <source>
        <dbReference type="ARBA" id="ARBA00009425"/>
    </source>
</evidence>
<feature type="domain" description="MrpA C-terminal/MbhD" evidence="8">
    <location>
        <begin position="11"/>
        <end position="73"/>
    </location>
</feature>
<dbReference type="PANTHER" id="PTHR33932">
    <property type="entry name" value="NA(+)/H(+) ANTIPORTER SUBUNIT B"/>
    <property type="match status" value="1"/>
</dbReference>
<proteinExistence type="inferred from homology"/>
<evidence type="ECO:0000313" key="9">
    <source>
        <dbReference type="EMBL" id="AZU04131.1"/>
    </source>
</evidence>
<feature type="domain" description="Na+/H+ antiporter MnhB subunit-related protein" evidence="7">
    <location>
        <begin position="188"/>
        <end position="288"/>
    </location>
</feature>
<dbReference type="GO" id="GO:0005886">
    <property type="term" value="C:plasma membrane"/>
    <property type="evidence" value="ECO:0007669"/>
    <property type="project" value="UniProtKB-SubCell"/>
</dbReference>
<dbReference type="InterPro" id="IPR007182">
    <property type="entry name" value="MnhB"/>
</dbReference>
<comment type="similarity">
    <text evidence="2">Belongs to the CPA3 antiporters (TC 2.A.63) subunit B family.</text>
</comment>
<reference evidence="9 10" key="1">
    <citation type="submission" date="2016-12" db="EMBL/GenBank/DDBJ databases">
        <title>The genome of dimorphic prosthecate Glycocaulis alkaliphilus 6b-8t, isolated from crude oil dictates its adaptability in petroleum environments.</title>
        <authorList>
            <person name="Wu X.-L."/>
            <person name="Geng S."/>
        </authorList>
    </citation>
    <scope>NUCLEOTIDE SEQUENCE [LARGE SCALE GENOMIC DNA]</scope>
    <source>
        <strain evidence="9 10">6B-8</strain>
    </source>
</reference>
<evidence type="ECO:0000259" key="8">
    <source>
        <dbReference type="Pfam" id="PF13244"/>
    </source>
</evidence>
<evidence type="ECO:0000256" key="6">
    <source>
        <dbReference type="ARBA" id="ARBA00023136"/>
    </source>
</evidence>
<organism evidence="9 10">
    <name type="scientific">Glycocaulis alkaliphilus</name>
    <dbReference type="NCBI Taxonomy" id="1434191"/>
    <lineage>
        <taxon>Bacteria</taxon>
        <taxon>Pseudomonadati</taxon>
        <taxon>Pseudomonadota</taxon>
        <taxon>Alphaproteobacteria</taxon>
        <taxon>Maricaulales</taxon>
        <taxon>Maricaulaceae</taxon>
        <taxon>Glycocaulis</taxon>
    </lineage>
</organism>
<gene>
    <name evidence="9" type="ORF">X907_1599</name>
</gene>
<dbReference type="PANTHER" id="PTHR33932:SF4">
    <property type="entry name" value="NA(+)_H(+) ANTIPORTER SUBUNIT B"/>
    <property type="match status" value="1"/>
</dbReference>
<dbReference type="EMBL" id="CP018911">
    <property type="protein sequence ID" value="AZU04131.1"/>
    <property type="molecule type" value="Genomic_DNA"/>
</dbReference>